<dbReference type="STRING" id="1797580.A2Z61_00105"/>
<keyword evidence="1" id="KW-0812">Transmembrane</keyword>
<evidence type="ECO:0008006" key="4">
    <source>
        <dbReference type="Google" id="ProtNLM"/>
    </source>
</evidence>
<dbReference type="Proteomes" id="UP000186029">
    <property type="component" value="Unassembled WGS sequence"/>
</dbReference>
<evidence type="ECO:0000256" key="1">
    <source>
        <dbReference type="SAM" id="Phobius"/>
    </source>
</evidence>
<proteinExistence type="predicted"/>
<comment type="caution">
    <text evidence="2">The sequence shown here is derived from an EMBL/GenBank/DDBJ whole genome shotgun (WGS) entry which is preliminary data.</text>
</comment>
<keyword evidence="1" id="KW-1133">Transmembrane helix</keyword>
<dbReference type="AlphaFoldDB" id="A0A1F5EG67"/>
<sequence>MNAKNDLIFVILMIAAIGFVWFFTGGVERARLNPGAFLKPPAPLGSGEVYGKFIVNTTSVGIDKNDNKIQDAFNVVADELKDTQILENFSQYENKIIIKNTTYGPKRNFDEGEYLTLFASNKNNDSISVTGWQIESIITKKRIIIGGAVEIFRSGVVNSEPPLFLAPGETVVVSTGRSPIGASFKINKCVGYFEQFQNFSPGLNRWCPSPRDEFNDLANIPPPNDILCEDFVNKIGSCEIYLSSFPIGISNECAVFVSQNINYTGCVKNHKNDLNFLGNEWRVFLGRSEELWRERREVIRLLDNEGKIVDVLTY</sequence>
<feature type="transmembrane region" description="Helical" evidence="1">
    <location>
        <begin position="7"/>
        <end position="24"/>
    </location>
</feature>
<dbReference type="EMBL" id="MFAC01000035">
    <property type="protein sequence ID" value="OGD66216.1"/>
    <property type="molecule type" value="Genomic_DNA"/>
</dbReference>
<organism evidence="2 3">
    <name type="scientific">Candidatus Campbellbacteria bacterium RIFCSPLOWO2_02_35_12</name>
    <dbReference type="NCBI Taxonomy" id="1797580"/>
    <lineage>
        <taxon>Bacteria</taxon>
        <taxon>Candidatus Campbelliibacteriota</taxon>
    </lineage>
</organism>
<keyword evidence="1" id="KW-0472">Membrane</keyword>
<evidence type="ECO:0000313" key="3">
    <source>
        <dbReference type="Proteomes" id="UP000186029"/>
    </source>
</evidence>
<name>A0A1F5EG67_9BACT</name>
<protein>
    <recommendedName>
        <fullName evidence="4">LTD domain-containing protein</fullName>
    </recommendedName>
</protein>
<evidence type="ECO:0000313" key="2">
    <source>
        <dbReference type="EMBL" id="OGD66216.1"/>
    </source>
</evidence>
<accession>A0A1F5EG67</accession>
<gene>
    <name evidence="2" type="ORF">A2Z61_00105</name>
</gene>
<reference evidence="2 3" key="1">
    <citation type="journal article" date="2016" name="Nat. Commun.">
        <title>Thousands of microbial genomes shed light on interconnected biogeochemical processes in an aquifer system.</title>
        <authorList>
            <person name="Anantharaman K."/>
            <person name="Brown C.T."/>
            <person name="Hug L.A."/>
            <person name="Sharon I."/>
            <person name="Castelle C.J."/>
            <person name="Probst A.J."/>
            <person name="Thomas B.C."/>
            <person name="Singh A."/>
            <person name="Wilkins M.J."/>
            <person name="Karaoz U."/>
            <person name="Brodie E.L."/>
            <person name="Williams K.H."/>
            <person name="Hubbard S.S."/>
            <person name="Banfield J.F."/>
        </authorList>
    </citation>
    <scope>NUCLEOTIDE SEQUENCE [LARGE SCALE GENOMIC DNA]</scope>
</reference>